<feature type="transmembrane region" description="Helical" evidence="6">
    <location>
        <begin position="471"/>
        <end position="492"/>
    </location>
</feature>
<protein>
    <submittedName>
        <fullName evidence="8">FtsX-like permease family protein</fullName>
    </submittedName>
</protein>
<feature type="transmembrane region" description="Helical" evidence="6">
    <location>
        <begin position="401"/>
        <end position="422"/>
    </location>
</feature>
<dbReference type="RefSeq" id="WP_331209480.1">
    <property type="nucleotide sequence ID" value="NZ_JAZGQL010000015.1"/>
</dbReference>
<feature type="transmembrane region" description="Helical" evidence="6">
    <location>
        <begin position="1022"/>
        <end position="1046"/>
    </location>
</feature>
<dbReference type="Pfam" id="PF02687">
    <property type="entry name" value="FtsX"/>
    <property type="match status" value="1"/>
</dbReference>
<accession>A0ABU7SHI4</accession>
<evidence type="ECO:0000256" key="3">
    <source>
        <dbReference type="ARBA" id="ARBA00022692"/>
    </source>
</evidence>
<evidence type="ECO:0000256" key="4">
    <source>
        <dbReference type="ARBA" id="ARBA00022989"/>
    </source>
</evidence>
<evidence type="ECO:0000256" key="6">
    <source>
        <dbReference type="SAM" id="Phobius"/>
    </source>
</evidence>
<name>A0ABU7SHI4_9ACTN</name>
<evidence type="ECO:0000313" key="8">
    <source>
        <dbReference type="EMBL" id="MEE6309194.1"/>
    </source>
</evidence>
<comment type="caution">
    <text evidence="8">The sequence shown here is derived from an EMBL/GenBank/DDBJ whole genome shotgun (WGS) entry which is preliminary data.</text>
</comment>
<organism evidence="8 9">
    <name type="scientific">Plantactinospora veratri</name>
    <dbReference type="NCBI Taxonomy" id="1436122"/>
    <lineage>
        <taxon>Bacteria</taxon>
        <taxon>Bacillati</taxon>
        <taxon>Actinomycetota</taxon>
        <taxon>Actinomycetes</taxon>
        <taxon>Micromonosporales</taxon>
        <taxon>Micromonosporaceae</taxon>
        <taxon>Plantactinospora</taxon>
    </lineage>
</organism>
<evidence type="ECO:0000259" key="7">
    <source>
        <dbReference type="Pfam" id="PF02687"/>
    </source>
</evidence>
<evidence type="ECO:0000256" key="1">
    <source>
        <dbReference type="ARBA" id="ARBA00004651"/>
    </source>
</evidence>
<dbReference type="Proteomes" id="UP001339911">
    <property type="component" value="Unassembled WGS sequence"/>
</dbReference>
<sequence>MLRLLGLRARAQWPMLAALLAVVALGATLLGTCALLVTRTADRAFEVAAARAAPGEVGVTAYTVDVRGADASSVAADTRELLTSTLAPFSATTAIRASSAFRLLPESLAGHGSVPTETYLSAMDDLPARAELLDGRWPRAAGGATPVEAVLLEPMARQLGLTLGSRVRLGAELNSEPAPAVEVVVVGVARPLPGTGWDRDPLGGAGYDPAFGDGRYLQPVHAYGPVVVALPDLLSGAHTLDRMEITAQPDLSGAAGHDLEAVAAAVRGADRRLAGILGDRVRIENVASRLPQTLSNARAQQRVTAGTVLAVALLGGVLTAAALALAGQLAAGVRADETSLLSTLGFGGGRLAGTAAAEGAGLAVLAAALAVPASSLLHAGLTRLPPLAGAGLAGPPQVTARQVVVVLGGVLVLAGVLVARVVRPVATAGGRQQPGGLLARSGADVLLVAFGAVGLWQLHAQATGADTRIDAVRVVAPALLLAAGAVLALRLVPPALRGVERLARRARGLALPLAVFEAARRPQAVAAGLLVGLTCAAGTFGVGFGATWERSQHDQADLSVGTDLAIALAAPPVAGQGADVSAATGGAVSPVAARGVAIGDWLGSAGDAPQLVAVHTGQAEALLRGRLDGDRGWAEVGAALAPPTRAVGVAVPAGSVLTLSGTATGATPLVVAPRLLLQDGTGLRTTCTGAPVRLDGAVHRLPGCVPADGLELVGLSLPIAADPSAGVSDPGNSQVAVTLAAPGAQARSGAAPWTATSAPPAPGMLTRSAVSLAGTASGTELRMTTTVQLSGPQDAARNLVVTAFPAPGPVPVAVSARLRDELGVRRGSVLSIVVSTSDVAVVVTEVVPEVPAAPGAAAILADIDLLSRALVVAGNLQYPVNGWWIGHPGQPDAAARAAALHIGTVDSRAAETSRLSAGPLRAGLPAALRLLVPAAALLLVAGVVLHVLVDLRARAVQVARLRALGLTRREVRAVLFGQYAGLLLPLLVAGAAVGAFGTFAVAPPLIRSDAGAAPVPPVAPHWPWAAEAALLALLLAGCLLAVALVVTVRTRRAGAGYLRVGS</sequence>
<feature type="transmembrane region" description="Helical" evidence="6">
    <location>
        <begin position="303"/>
        <end position="326"/>
    </location>
</feature>
<feature type="domain" description="ABC3 transporter permease C-terminal" evidence="7">
    <location>
        <begin position="935"/>
        <end position="1044"/>
    </location>
</feature>
<dbReference type="InterPro" id="IPR003838">
    <property type="entry name" value="ABC3_permease_C"/>
</dbReference>
<proteinExistence type="predicted"/>
<evidence type="ECO:0000256" key="5">
    <source>
        <dbReference type="ARBA" id="ARBA00023136"/>
    </source>
</evidence>
<reference evidence="8 9" key="1">
    <citation type="submission" date="2024-01" db="EMBL/GenBank/DDBJ databases">
        <title>Genome insights into Plantactinospora veratri sp. nov.</title>
        <authorList>
            <person name="Wang L."/>
        </authorList>
    </citation>
    <scope>NUCLEOTIDE SEQUENCE [LARGE SCALE GENOMIC DNA]</scope>
    <source>
        <strain evidence="8 9">NEAU-FHS4</strain>
    </source>
</reference>
<feature type="transmembrane region" description="Helical" evidence="6">
    <location>
        <begin position="974"/>
        <end position="1002"/>
    </location>
</feature>
<keyword evidence="2" id="KW-1003">Cell membrane</keyword>
<keyword evidence="3 6" id="KW-0812">Transmembrane</keyword>
<feature type="transmembrane region" description="Helical" evidence="6">
    <location>
        <begin position="442"/>
        <end position="459"/>
    </location>
</feature>
<gene>
    <name evidence="8" type="ORF">V1634_20355</name>
</gene>
<evidence type="ECO:0000256" key="2">
    <source>
        <dbReference type="ARBA" id="ARBA00022475"/>
    </source>
</evidence>
<feature type="transmembrane region" description="Helical" evidence="6">
    <location>
        <begin position="930"/>
        <end position="953"/>
    </location>
</feature>
<keyword evidence="9" id="KW-1185">Reference proteome</keyword>
<dbReference type="EMBL" id="JAZGQL010000015">
    <property type="protein sequence ID" value="MEE6309194.1"/>
    <property type="molecule type" value="Genomic_DNA"/>
</dbReference>
<comment type="subcellular location">
    <subcellularLocation>
        <location evidence="1">Cell membrane</location>
        <topology evidence="1">Multi-pass membrane protein</topology>
    </subcellularLocation>
</comment>
<feature type="transmembrane region" description="Helical" evidence="6">
    <location>
        <begin position="360"/>
        <end position="381"/>
    </location>
</feature>
<evidence type="ECO:0000313" key="9">
    <source>
        <dbReference type="Proteomes" id="UP001339911"/>
    </source>
</evidence>
<keyword evidence="4 6" id="KW-1133">Transmembrane helix</keyword>
<keyword evidence="5 6" id="KW-0472">Membrane</keyword>